<sequence>MADNTVFITSITGSFSGSAVHMNTSTPGNSSSPGRFSGLTVRDTGRHRNACVRIHMKVKMSSELVISHHAKTVNKPAVCLHQHRRCNKDKDNENDLLCKERGGILYSVRMTLRPACDDRYRRTYIT</sequence>
<proteinExistence type="predicted"/>
<accession>A0AA88U6N3</accession>
<keyword evidence="2" id="KW-1185">Reference proteome</keyword>
<dbReference type="Proteomes" id="UP001187471">
    <property type="component" value="Unassembled WGS sequence"/>
</dbReference>
<gene>
    <name evidence="1" type="ORF">RJ640_022030</name>
</gene>
<protein>
    <submittedName>
        <fullName evidence="1">Uncharacterized protein</fullName>
    </submittedName>
</protein>
<evidence type="ECO:0000313" key="2">
    <source>
        <dbReference type="Proteomes" id="UP001187471"/>
    </source>
</evidence>
<reference evidence="1" key="1">
    <citation type="submission" date="2022-12" db="EMBL/GenBank/DDBJ databases">
        <title>Draft genome assemblies for two species of Escallonia (Escalloniales).</title>
        <authorList>
            <person name="Chanderbali A."/>
            <person name="Dervinis C."/>
            <person name="Anghel I."/>
            <person name="Soltis D."/>
            <person name="Soltis P."/>
            <person name="Zapata F."/>
        </authorList>
    </citation>
    <scope>NUCLEOTIDE SEQUENCE</scope>
    <source>
        <strain evidence="1">UCBG92.1500</strain>
        <tissue evidence="1">Leaf</tissue>
    </source>
</reference>
<dbReference type="AlphaFoldDB" id="A0AA88U6N3"/>
<dbReference type="EMBL" id="JAVXUO010002474">
    <property type="protein sequence ID" value="KAK2972973.1"/>
    <property type="molecule type" value="Genomic_DNA"/>
</dbReference>
<organism evidence="1 2">
    <name type="scientific">Escallonia rubra</name>
    <dbReference type="NCBI Taxonomy" id="112253"/>
    <lineage>
        <taxon>Eukaryota</taxon>
        <taxon>Viridiplantae</taxon>
        <taxon>Streptophyta</taxon>
        <taxon>Embryophyta</taxon>
        <taxon>Tracheophyta</taxon>
        <taxon>Spermatophyta</taxon>
        <taxon>Magnoliopsida</taxon>
        <taxon>eudicotyledons</taxon>
        <taxon>Gunneridae</taxon>
        <taxon>Pentapetalae</taxon>
        <taxon>asterids</taxon>
        <taxon>campanulids</taxon>
        <taxon>Escalloniales</taxon>
        <taxon>Escalloniaceae</taxon>
        <taxon>Escallonia</taxon>
    </lineage>
</organism>
<evidence type="ECO:0000313" key="1">
    <source>
        <dbReference type="EMBL" id="KAK2972973.1"/>
    </source>
</evidence>
<comment type="caution">
    <text evidence="1">The sequence shown here is derived from an EMBL/GenBank/DDBJ whole genome shotgun (WGS) entry which is preliminary data.</text>
</comment>
<name>A0AA88U6N3_9ASTE</name>